<organism evidence="1">
    <name type="scientific">Tanacetum cinerariifolium</name>
    <name type="common">Dalmatian daisy</name>
    <name type="synonym">Chrysanthemum cinerariifolium</name>
    <dbReference type="NCBI Taxonomy" id="118510"/>
    <lineage>
        <taxon>Eukaryota</taxon>
        <taxon>Viridiplantae</taxon>
        <taxon>Streptophyta</taxon>
        <taxon>Embryophyta</taxon>
        <taxon>Tracheophyta</taxon>
        <taxon>Spermatophyta</taxon>
        <taxon>Magnoliopsida</taxon>
        <taxon>eudicotyledons</taxon>
        <taxon>Gunneridae</taxon>
        <taxon>Pentapetalae</taxon>
        <taxon>asterids</taxon>
        <taxon>campanulids</taxon>
        <taxon>Asterales</taxon>
        <taxon>Asteraceae</taxon>
        <taxon>Asteroideae</taxon>
        <taxon>Anthemideae</taxon>
        <taxon>Anthemidinae</taxon>
        <taxon>Tanacetum</taxon>
    </lineage>
</organism>
<proteinExistence type="predicted"/>
<dbReference type="EMBL" id="BKCJ011479455">
    <property type="protein sequence ID" value="GFD37010.1"/>
    <property type="molecule type" value="Genomic_DNA"/>
</dbReference>
<name>A0A699VRJ2_TANCI</name>
<dbReference type="AlphaFoldDB" id="A0A699VRJ2"/>
<reference evidence="1" key="1">
    <citation type="journal article" date="2019" name="Sci. Rep.">
        <title>Draft genome of Tanacetum cinerariifolium, the natural source of mosquito coil.</title>
        <authorList>
            <person name="Yamashiro T."/>
            <person name="Shiraishi A."/>
            <person name="Satake H."/>
            <person name="Nakayama K."/>
        </authorList>
    </citation>
    <scope>NUCLEOTIDE SEQUENCE</scope>
</reference>
<gene>
    <name evidence="1" type="ORF">Tci_908979</name>
</gene>
<feature type="non-terminal residue" evidence="1">
    <location>
        <position position="94"/>
    </location>
</feature>
<feature type="non-terminal residue" evidence="1">
    <location>
        <position position="1"/>
    </location>
</feature>
<protein>
    <submittedName>
        <fullName evidence="1">Uncharacterized protein</fullName>
    </submittedName>
</protein>
<sequence length="94" mass="9792">HAGDVEGADDLAAGAQLDFVAQDAGVHHGLDDAHELPGMTQAELEAHRFSAGQLSQLRNELHHLERCGKGAVTGGRDAVFAHGNAAGIGDFLRD</sequence>
<accession>A0A699VRJ2</accession>
<comment type="caution">
    <text evidence="1">The sequence shown here is derived from an EMBL/GenBank/DDBJ whole genome shotgun (WGS) entry which is preliminary data.</text>
</comment>
<evidence type="ECO:0000313" key="1">
    <source>
        <dbReference type="EMBL" id="GFD37010.1"/>
    </source>
</evidence>